<evidence type="ECO:0000256" key="2">
    <source>
        <dbReference type="ARBA" id="ARBA00008017"/>
    </source>
</evidence>
<dbReference type="InterPro" id="IPR049278">
    <property type="entry name" value="MS_channel_C"/>
</dbReference>
<dbReference type="InterPro" id="IPR006685">
    <property type="entry name" value="MscS_channel_2nd"/>
</dbReference>
<dbReference type="PANTHER" id="PTHR30460:SF0">
    <property type="entry name" value="MODERATE CONDUCTANCE MECHANOSENSITIVE CHANNEL YBIO"/>
    <property type="match status" value="1"/>
</dbReference>
<feature type="transmembrane region" description="Helical" evidence="7">
    <location>
        <begin position="299"/>
        <end position="317"/>
    </location>
</feature>
<gene>
    <name evidence="12" type="ORF">Bealeia1_00386</name>
</gene>
<feature type="transmembrane region" description="Helical" evidence="7">
    <location>
        <begin position="230"/>
        <end position="251"/>
    </location>
</feature>
<dbReference type="InterPro" id="IPR011014">
    <property type="entry name" value="MscS_channel_TM-2"/>
</dbReference>
<dbReference type="InterPro" id="IPR011066">
    <property type="entry name" value="MscS_channel_C_sf"/>
</dbReference>
<dbReference type="InterPro" id="IPR049142">
    <property type="entry name" value="MS_channel_1st"/>
</dbReference>
<dbReference type="PANTHER" id="PTHR30460">
    <property type="entry name" value="MODERATE CONDUCTANCE MECHANOSENSITIVE CHANNEL YBIO"/>
    <property type="match status" value="1"/>
</dbReference>
<keyword evidence="6 7" id="KW-0472">Membrane</keyword>
<sequence>MKIKTIFLTMMLFLIFGMFSLNAQDVRGIHTLSEEPASTPQFQTPKVSDLNASLFEAACEQFTALYDYFKSGIISLHDFLETAEWLIKNLKSPQAQAQLFEFLSEFGISLALAFFVQQILRRWLRPWVYKNLEYQVRHTPHRWGKLILAVALYVLPVFVFGLVLYSTFILLKPLAPVYLEIASIMIMGGVTTWFLLSLFSLFLRPPSTLHYWVAFDLDFSTRIYRLIRRIAIVELLGYYAIKVGVLIKLPYAGHRLLLQMTGLIIILMAVRLVLALQPGIRSWVAQIRRDKTKTKGEKVLASYLDFVGIPLILYIINDYIAWVKIETYEFHIISHKIFTSLALIFVFHALAFILKKWRVSFLRTHRHDLNPKLRHFVLYHATQIDFVIKGLVFVVAAIVILSLWGISPVLILSSEWGRMILERSLSILIIIGGALFAIKSGDGLLSRYLVFEKKVDIDHRQKQHQARYETIHSVSRSILKVVIWVLAILLILGELEVNITPIVATVGVLSVGLSFGVRSLVEDFVTGFFMFLENSFAVGDQLIVNGQNGVLESVTVRILRVRAEDGSLHVFPYGKISTLSNQSREYSVAILMIQVGYKADVDQVCEIIKQTGEELRKIPPTKSWILSSVEINGVEEMTDHYVKIKINMRTKPADQFKVQRAFRRALKKNLDASGIPLPIPQAISYVGQKKDIMG</sequence>
<dbReference type="InterPro" id="IPR023408">
    <property type="entry name" value="MscS_beta-dom_sf"/>
</dbReference>
<dbReference type="Pfam" id="PF21082">
    <property type="entry name" value="MS_channel_3rd"/>
    <property type="match status" value="1"/>
</dbReference>
<dbReference type="EMBL" id="CP133270">
    <property type="protein sequence ID" value="WVX66212.1"/>
    <property type="molecule type" value="Genomic_DNA"/>
</dbReference>
<feature type="transmembrane region" description="Helical" evidence="7">
    <location>
        <begin position="386"/>
        <end position="407"/>
    </location>
</feature>
<feature type="transmembrane region" description="Helical" evidence="7">
    <location>
        <begin position="427"/>
        <end position="450"/>
    </location>
</feature>
<feature type="transmembrane region" description="Helical" evidence="7">
    <location>
        <begin position="499"/>
        <end position="521"/>
    </location>
</feature>
<evidence type="ECO:0000313" key="12">
    <source>
        <dbReference type="EMBL" id="WVX66212.1"/>
    </source>
</evidence>
<dbReference type="RefSeq" id="WP_331256734.1">
    <property type="nucleotide sequence ID" value="NZ_CP133270.1"/>
</dbReference>
<comment type="subcellular location">
    <subcellularLocation>
        <location evidence="1">Cell membrane</location>
        <topology evidence="1">Multi-pass membrane protein</topology>
    </subcellularLocation>
</comment>
<dbReference type="Gene3D" id="3.30.70.100">
    <property type="match status" value="1"/>
</dbReference>
<name>A0ABZ2C463_9PROT</name>
<feature type="signal peptide" evidence="8">
    <location>
        <begin position="1"/>
        <end position="23"/>
    </location>
</feature>
<evidence type="ECO:0000256" key="5">
    <source>
        <dbReference type="ARBA" id="ARBA00022989"/>
    </source>
</evidence>
<proteinExistence type="inferred from homology"/>
<protein>
    <submittedName>
        <fullName evidence="12">Mechanosensitive ion channel</fullName>
    </submittedName>
</protein>
<dbReference type="Pfam" id="PF00924">
    <property type="entry name" value="MS_channel_2nd"/>
    <property type="match status" value="1"/>
</dbReference>
<evidence type="ECO:0000256" key="1">
    <source>
        <dbReference type="ARBA" id="ARBA00004651"/>
    </source>
</evidence>
<evidence type="ECO:0000259" key="11">
    <source>
        <dbReference type="Pfam" id="PF21088"/>
    </source>
</evidence>
<feature type="domain" description="Mechanosensitive ion channel transmembrane helices 2/3" evidence="11">
    <location>
        <begin position="478"/>
        <end position="517"/>
    </location>
</feature>
<evidence type="ECO:0000256" key="4">
    <source>
        <dbReference type="ARBA" id="ARBA00022692"/>
    </source>
</evidence>
<evidence type="ECO:0000259" key="9">
    <source>
        <dbReference type="Pfam" id="PF00924"/>
    </source>
</evidence>
<accession>A0ABZ2C463</accession>
<feature type="chain" id="PRO_5046488819" evidence="8">
    <location>
        <begin position="24"/>
        <end position="694"/>
    </location>
</feature>
<dbReference type="SUPFAM" id="SSF82689">
    <property type="entry name" value="Mechanosensitive channel protein MscS (YggB), C-terminal domain"/>
    <property type="match status" value="1"/>
</dbReference>
<evidence type="ECO:0000256" key="7">
    <source>
        <dbReference type="SAM" id="Phobius"/>
    </source>
</evidence>
<feature type="transmembrane region" description="Helical" evidence="7">
    <location>
        <begin position="257"/>
        <end position="278"/>
    </location>
</feature>
<dbReference type="Proteomes" id="UP001330434">
    <property type="component" value="Chromosome"/>
</dbReference>
<dbReference type="Gene3D" id="2.30.30.60">
    <property type="match status" value="1"/>
</dbReference>
<evidence type="ECO:0000259" key="10">
    <source>
        <dbReference type="Pfam" id="PF21082"/>
    </source>
</evidence>
<evidence type="ECO:0000256" key="3">
    <source>
        <dbReference type="ARBA" id="ARBA00022475"/>
    </source>
</evidence>
<dbReference type="InterPro" id="IPR045276">
    <property type="entry name" value="YbiO_bact"/>
</dbReference>
<feature type="transmembrane region" description="Helical" evidence="7">
    <location>
        <begin position="146"/>
        <end position="171"/>
    </location>
</feature>
<feature type="transmembrane region" description="Helical" evidence="7">
    <location>
        <begin position="177"/>
        <end position="203"/>
    </location>
</feature>
<evidence type="ECO:0000313" key="13">
    <source>
        <dbReference type="Proteomes" id="UP001330434"/>
    </source>
</evidence>
<feature type="domain" description="Mechanosensitive ion channel MscS C-terminal" evidence="10">
    <location>
        <begin position="593"/>
        <end position="676"/>
    </location>
</feature>
<comment type="similarity">
    <text evidence="2">Belongs to the MscS (TC 1.A.23) family.</text>
</comment>
<feature type="transmembrane region" description="Helical" evidence="7">
    <location>
        <begin position="337"/>
        <end position="354"/>
    </location>
</feature>
<keyword evidence="4 7" id="KW-0812">Transmembrane</keyword>
<keyword evidence="3" id="KW-1003">Cell membrane</keyword>
<dbReference type="Gene3D" id="1.10.287.1260">
    <property type="match status" value="1"/>
</dbReference>
<keyword evidence="5 7" id="KW-1133">Transmembrane helix</keyword>
<dbReference type="InterPro" id="IPR010920">
    <property type="entry name" value="LSM_dom_sf"/>
</dbReference>
<evidence type="ECO:0000256" key="6">
    <source>
        <dbReference type="ARBA" id="ARBA00023136"/>
    </source>
</evidence>
<dbReference type="Pfam" id="PF21088">
    <property type="entry name" value="MS_channel_1st"/>
    <property type="match status" value="1"/>
</dbReference>
<reference evidence="12 13" key="1">
    <citation type="journal article" date="2024" name="Environ. Microbiol.">
        <title>Novel evolutionary insights on the interactions of the Holosporales (Alphaproteobacteria) with eukaryotic hosts from comparative genomics.</title>
        <authorList>
            <person name="Giovannini M."/>
            <person name="Petroni G."/>
            <person name="Castelli M."/>
        </authorList>
    </citation>
    <scope>NUCLEOTIDE SEQUENCE [LARGE SCALE GENOMIC DNA]</scope>
    <source>
        <strain evidence="12 13">US_Bl 15I1</strain>
    </source>
</reference>
<feature type="transmembrane region" description="Helical" evidence="7">
    <location>
        <begin position="471"/>
        <end position="493"/>
    </location>
</feature>
<dbReference type="SUPFAM" id="SSF82861">
    <property type="entry name" value="Mechanosensitive channel protein MscS (YggB), transmembrane region"/>
    <property type="match status" value="1"/>
</dbReference>
<dbReference type="SUPFAM" id="SSF50182">
    <property type="entry name" value="Sm-like ribonucleoproteins"/>
    <property type="match status" value="1"/>
</dbReference>
<keyword evidence="13" id="KW-1185">Reference proteome</keyword>
<organism evidence="12 13">
    <name type="scientific">Candidatus Bealeia paramacronuclearis</name>
    <dbReference type="NCBI Taxonomy" id="1921001"/>
    <lineage>
        <taxon>Bacteria</taxon>
        <taxon>Pseudomonadati</taxon>
        <taxon>Pseudomonadota</taxon>
        <taxon>Alphaproteobacteria</taxon>
        <taxon>Holosporales</taxon>
        <taxon>Holosporaceae</taxon>
        <taxon>Candidatus Bealeia</taxon>
    </lineage>
</organism>
<evidence type="ECO:0000256" key="8">
    <source>
        <dbReference type="SAM" id="SignalP"/>
    </source>
</evidence>
<keyword evidence="8" id="KW-0732">Signal</keyword>
<feature type="domain" description="Mechanosensitive ion channel MscS" evidence="9">
    <location>
        <begin position="520"/>
        <end position="583"/>
    </location>
</feature>